<dbReference type="SUPFAM" id="SSF81301">
    <property type="entry name" value="Nucleotidyltransferase"/>
    <property type="match status" value="1"/>
</dbReference>
<accession>A0A2P6R8H0</accession>
<dbReference type="Gramene" id="PRQ42730">
    <property type="protein sequence ID" value="PRQ42730"/>
    <property type="gene ID" value="RchiOBHm_Chr3g0460811"/>
</dbReference>
<gene>
    <name evidence="4" type="ORF">RchiOBHm_Chr3g0460811</name>
</gene>
<evidence type="ECO:0000259" key="3">
    <source>
        <dbReference type="Pfam" id="PF26180"/>
    </source>
</evidence>
<keyword evidence="4" id="KW-0808">Transferase</keyword>
<feature type="region of interest" description="Disordered" evidence="1">
    <location>
        <begin position="494"/>
        <end position="513"/>
    </location>
</feature>
<protein>
    <submittedName>
        <fullName evidence="4">Putative polynucleotide adenylyltransferase</fullName>
        <ecNumber evidence="4">2.7.7.19</ecNumber>
    </submittedName>
</protein>
<proteinExistence type="predicted"/>
<keyword evidence="4" id="KW-0548">Nucleotidyltransferase</keyword>
<dbReference type="EMBL" id="PDCK01000041">
    <property type="protein sequence ID" value="PRQ42730.1"/>
    <property type="molecule type" value="Genomic_DNA"/>
</dbReference>
<dbReference type="SUPFAM" id="SSF81631">
    <property type="entry name" value="PAP/OAS1 substrate-binding domain"/>
    <property type="match status" value="1"/>
</dbReference>
<feature type="compositionally biased region" description="Basic and acidic residues" evidence="1">
    <location>
        <begin position="851"/>
        <end position="864"/>
    </location>
</feature>
<dbReference type="SMR" id="A0A2P6R8H0"/>
<evidence type="ECO:0000256" key="1">
    <source>
        <dbReference type="SAM" id="MobiDB-lite"/>
    </source>
</evidence>
<dbReference type="GO" id="GO:1990817">
    <property type="term" value="F:poly(A) RNA polymerase activity"/>
    <property type="evidence" value="ECO:0007669"/>
    <property type="project" value="UniProtKB-EC"/>
</dbReference>
<evidence type="ECO:0000259" key="2">
    <source>
        <dbReference type="Pfam" id="PF22600"/>
    </source>
</evidence>
<evidence type="ECO:0000313" key="4">
    <source>
        <dbReference type="EMBL" id="PRQ42730.1"/>
    </source>
</evidence>
<feature type="region of interest" description="Disordered" evidence="1">
    <location>
        <begin position="524"/>
        <end position="575"/>
    </location>
</feature>
<dbReference type="Gene3D" id="1.10.1410.10">
    <property type="match status" value="1"/>
</dbReference>
<dbReference type="InterPro" id="IPR058921">
    <property type="entry name" value="PAP/OAS1-rel"/>
</dbReference>
<dbReference type="EC" id="2.7.7.19" evidence="4"/>
<sequence>MGDLRPWSPEPNGVVSEERLTSSSSSVFSISTNQREYWRRAEEATQGVIAQVQPTHVSERRRKAVIDYVQRLIGGCLVCKVFPFGSVPLKTYLPDGDIDLTAFGGLNSEESLANDVCAVLESEGHNMAAEFVVKDVQLIRAEVKLVKCLVQNIVVDISFNQLGGLCTLCFLEQVDRLIGKDHLFKRSIILIKAWCYYESRILGAHHGLISTYGLETLVLFIFHLFHTSLNGPLAVLYKFLDYFSKFDWDNYCISLNGPVPISSLPELLAETPDNGGGDLLLSSEFLRSCVDRFSVPSRGYETNYRTFQPKHLNIVDPLKENNNLGRSVSKGNFYRIRSAFTYGARKLGRILSQPEENTDDEIRKFFSNTLDRHGSGQRPDVQDPIPSSRYDGFGSALGSELQEDKAVYESESAYSTGLVGDSGLNHEGSWDGGDTNINVPGQVTNGPPKSDTELVSPTMFTEIEGSSNGIAVSECRLVGDAKDLATSRFHDLTISNDAQKPSPSKGEMSMSPLGKTQLAPHLYFSHSSMGNGNVSNGDEDHELPESFGSAENGVGNQDENQSACNQESLAPVGQKHQLSRLHSIVGSSEDFYPSYSGYRMPISTTGSPETSNPLSDLSGEYDSHLHNLHDGRSCYYAYELNAVHHPVQPPMPSQYQRSKSWDLSRQSVQLRQNAFSPMSPNGVVPRQAFYHMNPPMLPNGAGFGMEEMPKPRGTGTYFPNTNHYRDRPMTTRGRNQVPVRSPRNNGHAMIPPPENNFPDRNSRELSQAQMPLQKGGGKFGSPDSPTNSPRMKAYPNANGSIHPSDRIVEFGSVEHLPLEAPPSGRQTNSGSSSSQNSSVGQASTNSELGTDQDRISVRSYRLKDEDDFPPLSA</sequence>
<evidence type="ECO:0000313" key="5">
    <source>
        <dbReference type="Proteomes" id="UP000238479"/>
    </source>
</evidence>
<dbReference type="FunFam" id="1.10.1410.10:FF:000013">
    <property type="entry name" value="PAP/OAS1 substrate-binding domain superfamily"/>
    <property type="match status" value="1"/>
</dbReference>
<dbReference type="PANTHER" id="PTHR45979:SF2">
    <property type="entry name" value="PAP_OAS1 SUBSTRATE-BINDING DOMAIN SUPERFAMILY"/>
    <property type="match status" value="1"/>
</dbReference>
<dbReference type="Gene3D" id="3.30.460.10">
    <property type="entry name" value="Beta Polymerase, domain 2"/>
    <property type="match status" value="1"/>
</dbReference>
<comment type="caution">
    <text evidence="4">The sequence shown here is derived from an EMBL/GenBank/DDBJ whole genome shotgun (WGS) entry which is preliminary data.</text>
</comment>
<feature type="region of interest" description="Disordered" evidence="1">
    <location>
        <begin position="714"/>
        <end position="873"/>
    </location>
</feature>
<dbReference type="InterPro" id="IPR043519">
    <property type="entry name" value="NT_sf"/>
</dbReference>
<feature type="domain" description="Poly(A) RNA polymerase mitochondrial-like central palm" evidence="2">
    <location>
        <begin position="46"/>
        <end position="165"/>
    </location>
</feature>
<dbReference type="AlphaFoldDB" id="A0A2P6R8H0"/>
<reference evidence="4 5" key="1">
    <citation type="journal article" date="2018" name="Nat. Genet.">
        <title>The Rosa genome provides new insights in the design of modern roses.</title>
        <authorList>
            <person name="Bendahmane M."/>
        </authorList>
    </citation>
    <scope>NUCLEOTIDE SEQUENCE [LARGE SCALE GENOMIC DNA]</scope>
    <source>
        <strain evidence="5">cv. Old Blush</strain>
    </source>
</reference>
<feature type="domain" description="PAP/OAS1 substrate-binding-related" evidence="3">
    <location>
        <begin position="178"/>
        <end position="370"/>
    </location>
</feature>
<dbReference type="Proteomes" id="UP000238479">
    <property type="component" value="Chromosome 3"/>
</dbReference>
<feature type="compositionally biased region" description="Polar residues" evidence="1">
    <location>
        <begin position="554"/>
        <end position="568"/>
    </location>
</feature>
<dbReference type="STRING" id="74649.A0A2P6R8H0"/>
<dbReference type="OMA" id="RTFPPKH"/>
<dbReference type="OrthoDB" id="273917at2759"/>
<feature type="compositionally biased region" description="Low complexity" evidence="1">
    <location>
        <begin position="823"/>
        <end position="843"/>
    </location>
</feature>
<name>A0A2P6R8H0_ROSCH</name>
<keyword evidence="5" id="KW-1185">Reference proteome</keyword>
<dbReference type="InterPro" id="IPR058920">
    <property type="entry name" value="PAP-OAS1-bd-rel"/>
</dbReference>
<organism evidence="4 5">
    <name type="scientific">Rosa chinensis</name>
    <name type="common">China rose</name>
    <dbReference type="NCBI Taxonomy" id="74649"/>
    <lineage>
        <taxon>Eukaryota</taxon>
        <taxon>Viridiplantae</taxon>
        <taxon>Streptophyta</taxon>
        <taxon>Embryophyta</taxon>
        <taxon>Tracheophyta</taxon>
        <taxon>Spermatophyta</taxon>
        <taxon>Magnoliopsida</taxon>
        <taxon>eudicotyledons</taxon>
        <taxon>Gunneridae</taxon>
        <taxon>Pentapetalae</taxon>
        <taxon>rosids</taxon>
        <taxon>fabids</taxon>
        <taxon>Rosales</taxon>
        <taxon>Rosaceae</taxon>
        <taxon>Rosoideae</taxon>
        <taxon>Rosoideae incertae sedis</taxon>
        <taxon>Rosa</taxon>
    </lineage>
</organism>
<dbReference type="PANTHER" id="PTHR45979">
    <property type="entry name" value="PAP/OAS1 SUBSTRATE-BINDING DOMAIN SUPERFAMILY"/>
    <property type="match status" value="1"/>
</dbReference>
<dbReference type="Pfam" id="PF22600">
    <property type="entry name" value="MTPAP-like_central"/>
    <property type="match status" value="1"/>
</dbReference>
<feature type="compositionally biased region" description="Polar residues" evidence="1">
    <location>
        <begin position="525"/>
        <end position="536"/>
    </location>
</feature>
<dbReference type="CDD" id="cd05402">
    <property type="entry name" value="NT_PAP_TUTase"/>
    <property type="match status" value="1"/>
</dbReference>
<dbReference type="Pfam" id="PF26180">
    <property type="entry name" value="PAP-OAS1"/>
    <property type="match status" value="1"/>
</dbReference>
<dbReference type="InterPro" id="IPR054708">
    <property type="entry name" value="MTPAP-like_central"/>
</dbReference>